<dbReference type="Proteomes" id="UP000324575">
    <property type="component" value="Unassembled WGS sequence"/>
</dbReference>
<evidence type="ECO:0000313" key="9">
    <source>
        <dbReference type="Proteomes" id="UP000324575"/>
    </source>
</evidence>
<dbReference type="Gene3D" id="1.25.40.390">
    <property type="match status" value="1"/>
</dbReference>
<organism evidence="8 9">
    <name type="scientific">Candidatus Ordinivivax streblomastigis</name>
    <dbReference type="NCBI Taxonomy" id="2540710"/>
    <lineage>
        <taxon>Bacteria</taxon>
        <taxon>Pseudomonadati</taxon>
        <taxon>Bacteroidota</taxon>
        <taxon>Bacteroidia</taxon>
        <taxon>Bacteroidales</taxon>
        <taxon>Candidatus Ordinivivax</taxon>
    </lineage>
</organism>
<dbReference type="InterPro" id="IPR011990">
    <property type="entry name" value="TPR-like_helical_dom_sf"/>
</dbReference>
<keyword evidence="5" id="KW-0998">Cell outer membrane</keyword>
<protein>
    <submittedName>
        <fullName evidence="8">RagB/SusD family nutrient uptake outer membrane protein</fullName>
    </submittedName>
</protein>
<name>A0A5M8NZA5_9BACT</name>
<gene>
    <name evidence="8" type="ORF">EZS26_002365</name>
</gene>
<dbReference type="InterPro" id="IPR033985">
    <property type="entry name" value="SusD-like_N"/>
</dbReference>
<evidence type="ECO:0000256" key="1">
    <source>
        <dbReference type="ARBA" id="ARBA00004442"/>
    </source>
</evidence>
<evidence type="ECO:0000313" key="8">
    <source>
        <dbReference type="EMBL" id="KAA6301491.1"/>
    </source>
</evidence>
<dbReference type="PROSITE" id="PS51257">
    <property type="entry name" value="PROKAR_LIPOPROTEIN"/>
    <property type="match status" value="1"/>
</dbReference>
<keyword evidence="4" id="KW-0472">Membrane</keyword>
<sequence>MKTKIAYFLLFVGLFLTACSDDILERYPLDGISEANFWKTEKDYETAIIAIYGQMQQGLFSSALPYWDNISDNGYGQHNHWSSMDIVTGNITPNTGGFVKDLYYSAWRSIARANIFLQHLKEYDGLKPEKKTLYEAEAKALRAFFYSYLYRCWGELPVIEEQLTLENQFQPKKPASEMLKLIMADLDFAIAHLPDVTYKESGGHWTAGAAKAYKARILLYDAYDAQGKAIISQMQTVKDLLSSIHGYRLAPDFSDNFHDLKQEDCPEIILSVKFLAPNNHTDVDCGFGNWVAISPTASLISEFDMADGTPGTPVPYTGRGVINPTTFSNASLDLREPRAAKTVFMDRYRINGASYRPSDPRPLGTGLQKFLSPNQTPPFGVGTLSQQDWIVVRYADVLLMLAEAENEINGPTKIVYNAVDSVRQRGQTSALPAGLNKDQMRERIRHERRIELAFEGERYFDLKRWKIAKEVLNNVKDAIVWYRFEDKHYYFPIPQDDVDRSGGILVQNPNYK</sequence>
<comment type="subcellular location">
    <subcellularLocation>
        <location evidence="1">Cell outer membrane</location>
    </subcellularLocation>
</comment>
<dbReference type="GO" id="GO:0009279">
    <property type="term" value="C:cell outer membrane"/>
    <property type="evidence" value="ECO:0007669"/>
    <property type="project" value="UniProtKB-SubCell"/>
</dbReference>
<feature type="domain" description="RagB/SusD" evidence="6">
    <location>
        <begin position="288"/>
        <end position="511"/>
    </location>
</feature>
<dbReference type="SUPFAM" id="SSF48452">
    <property type="entry name" value="TPR-like"/>
    <property type="match status" value="1"/>
</dbReference>
<comment type="caution">
    <text evidence="8">The sequence shown here is derived from an EMBL/GenBank/DDBJ whole genome shotgun (WGS) entry which is preliminary data.</text>
</comment>
<evidence type="ECO:0000259" key="6">
    <source>
        <dbReference type="Pfam" id="PF07980"/>
    </source>
</evidence>
<comment type="similarity">
    <text evidence="2">Belongs to the SusD family.</text>
</comment>
<evidence type="ECO:0000256" key="5">
    <source>
        <dbReference type="ARBA" id="ARBA00023237"/>
    </source>
</evidence>
<evidence type="ECO:0000256" key="2">
    <source>
        <dbReference type="ARBA" id="ARBA00006275"/>
    </source>
</evidence>
<dbReference type="Pfam" id="PF07980">
    <property type="entry name" value="SusD_RagB"/>
    <property type="match status" value="1"/>
</dbReference>
<evidence type="ECO:0000259" key="7">
    <source>
        <dbReference type="Pfam" id="PF14322"/>
    </source>
</evidence>
<dbReference type="InterPro" id="IPR012944">
    <property type="entry name" value="SusD_RagB_dom"/>
</dbReference>
<proteinExistence type="inferred from homology"/>
<accession>A0A5M8NZA5</accession>
<dbReference type="AlphaFoldDB" id="A0A5M8NZA5"/>
<reference evidence="8 9" key="1">
    <citation type="submission" date="2019-03" db="EMBL/GenBank/DDBJ databases">
        <title>Single cell metagenomics reveals metabolic interactions within the superorganism composed of flagellate Streblomastix strix and complex community of Bacteroidetes bacteria on its surface.</title>
        <authorList>
            <person name="Treitli S.C."/>
            <person name="Kolisko M."/>
            <person name="Husnik F."/>
            <person name="Keeling P."/>
            <person name="Hampl V."/>
        </authorList>
    </citation>
    <scope>NUCLEOTIDE SEQUENCE [LARGE SCALE GENOMIC DNA]</scope>
    <source>
        <strain evidence="8">St1</strain>
    </source>
</reference>
<dbReference type="EMBL" id="SNRX01000018">
    <property type="protein sequence ID" value="KAA6301491.1"/>
    <property type="molecule type" value="Genomic_DNA"/>
</dbReference>
<evidence type="ECO:0000256" key="3">
    <source>
        <dbReference type="ARBA" id="ARBA00022729"/>
    </source>
</evidence>
<keyword evidence="3" id="KW-0732">Signal</keyword>
<feature type="domain" description="SusD-like N-terminal" evidence="7">
    <location>
        <begin position="68"/>
        <end position="219"/>
    </location>
</feature>
<evidence type="ECO:0000256" key="4">
    <source>
        <dbReference type="ARBA" id="ARBA00023136"/>
    </source>
</evidence>
<dbReference type="Pfam" id="PF14322">
    <property type="entry name" value="SusD-like_3"/>
    <property type="match status" value="1"/>
</dbReference>